<comment type="similarity">
    <text evidence="1">Belongs to the peptidase C40 family.</text>
</comment>
<keyword evidence="8" id="KW-1185">Reference proteome</keyword>
<evidence type="ECO:0000256" key="2">
    <source>
        <dbReference type="ARBA" id="ARBA00022670"/>
    </source>
</evidence>
<dbReference type="SUPFAM" id="SSF54001">
    <property type="entry name" value="Cysteine proteinases"/>
    <property type="match status" value="1"/>
</dbReference>
<dbReference type="InterPro" id="IPR000064">
    <property type="entry name" value="NLP_P60_dom"/>
</dbReference>
<feature type="signal peptide" evidence="5">
    <location>
        <begin position="1"/>
        <end position="33"/>
    </location>
</feature>
<evidence type="ECO:0000256" key="5">
    <source>
        <dbReference type="SAM" id="SignalP"/>
    </source>
</evidence>
<reference evidence="7 8" key="1">
    <citation type="submission" date="2021-06" db="EMBL/GenBank/DDBJ databases">
        <title>Actinomycetes sequencing.</title>
        <authorList>
            <person name="Shan Q."/>
        </authorList>
    </citation>
    <scope>NUCLEOTIDE SEQUENCE [LARGE SCALE GENOMIC DNA]</scope>
    <source>
        <strain evidence="7 8">NEAU-G5</strain>
    </source>
</reference>
<name>A0ABS6B148_9NOCA</name>
<organism evidence="7 8">
    <name type="scientific">Nocardia albiluteola</name>
    <dbReference type="NCBI Taxonomy" id="2842303"/>
    <lineage>
        <taxon>Bacteria</taxon>
        <taxon>Bacillati</taxon>
        <taxon>Actinomycetota</taxon>
        <taxon>Actinomycetes</taxon>
        <taxon>Mycobacteriales</taxon>
        <taxon>Nocardiaceae</taxon>
        <taxon>Nocardia</taxon>
    </lineage>
</organism>
<evidence type="ECO:0000256" key="4">
    <source>
        <dbReference type="ARBA" id="ARBA00022807"/>
    </source>
</evidence>
<protein>
    <submittedName>
        <fullName evidence="7">C40 family peptidase</fullName>
    </submittedName>
</protein>
<keyword evidence="3" id="KW-0378">Hydrolase</keyword>
<dbReference type="PANTHER" id="PTHR47359">
    <property type="entry name" value="PEPTIDOGLYCAN DL-ENDOPEPTIDASE CWLO"/>
    <property type="match status" value="1"/>
</dbReference>
<evidence type="ECO:0000313" key="7">
    <source>
        <dbReference type="EMBL" id="MBU3064026.1"/>
    </source>
</evidence>
<dbReference type="Proteomes" id="UP000733379">
    <property type="component" value="Unassembled WGS sequence"/>
</dbReference>
<feature type="domain" description="NlpC/P60" evidence="6">
    <location>
        <begin position="82"/>
        <end position="195"/>
    </location>
</feature>
<evidence type="ECO:0000256" key="1">
    <source>
        <dbReference type="ARBA" id="ARBA00007074"/>
    </source>
</evidence>
<dbReference type="Gene3D" id="3.90.1720.10">
    <property type="entry name" value="endopeptidase domain like (from Nostoc punctiforme)"/>
    <property type="match status" value="1"/>
</dbReference>
<evidence type="ECO:0000313" key="8">
    <source>
        <dbReference type="Proteomes" id="UP000733379"/>
    </source>
</evidence>
<dbReference type="EMBL" id="JAHKNI010000007">
    <property type="protein sequence ID" value="MBU3064026.1"/>
    <property type="molecule type" value="Genomic_DNA"/>
</dbReference>
<dbReference type="RefSeq" id="WP_215919047.1">
    <property type="nucleotide sequence ID" value="NZ_JAHKNI010000007.1"/>
</dbReference>
<comment type="caution">
    <text evidence="7">The sequence shown here is derived from an EMBL/GenBank/DDBJ whole genome shotgun (WGS) entry which is preliminary data.</text>
</comment>
<evidence type="ECO:0000256" key="3">
    <source>
        <dbReference type="ARBA" id="ARBA00022801"/>
    </source>
</evidence>
<keyword evidence="4" id="KW-0788">Thiol protease</keyword>
<keyword evidence="2" id="KW-0645">Protease</keyword>
<dbReference type="InterPro" id="IPR051794">
    <property type="entry name" value="PG_Endopeptidase_C40"/>
</dbReference>
<dbReference type="PANTHER" id="PTHR47359:SF3">
    <property type="entry name" value="NLP_P60 DOMAIN-CONTAINING PROTEIN-RELATED"/>
    <property type="match status" value="1"/>
</dbReference>
<dbReference type="InterPro" id="IPR038765">
    <property type="entry name" value="Papain-like_cys_pep_sf"/>
</dbReference>
<proteinExistence type="inferred from homology"/>
<dbReference type="PROSITE" id="PS51935">
    <property type="entry name" value="NLPC_P60"/>
    <property type="match status" value="1"/>
</dbReference>
<sequence length="195" mass="19675">MAINRSARRAVAAGAVGAATLSALLLSTTPASAAPVVIPGVGNFDVPDPVLNAIPKGVIPPNILPPGTQIPGLTAPAPAQAQSVGQRAANAALSRVGDPYVYGATGPNSFDCSGLVKWSYAQAGRDLPRTSYEQLNAGAPVALNSLQPGDVVSYYGGSHSGLYVGNGNIVHASTYGKPVAVAPLYSMPIAGARRY</sequence>
<evidence type="ECO:0000259" key="6">
    <source>
        <dbReference type="PROSITE" id="PS51935"/>
    </source>
</evidence>
<gene>
    <name evidence="7" type="ORF">KO481_21145</name>
</gene>
<accession>A0ABS6B148</accession>
<keyword evidence="5" id="KW-0732">Signal</keyword>
<dbReference type="Pfam" id="PF00877">
    <property type="entry name" value="NLPC_P60"/>
    <property type="match status" value="1"/>
</dbReference>
<feature type="chain" id="PRO_5047330485" evidence="5">
    <location>
        <begin position="34"/>
        <end position="195"/>
    </location>
</feature>